<dbReference type="InterPro" id="IPR050496">
    <property type="entry name" value="SNF2_RAD54_helicase_repair"/>
</dbReference>
<keyword evidence="4" id="KW-1185">Reference proteome</keyword>
<dbReference type="PANTHER" id="PTHR45629:SF7">
    <property type="entry name" value="DNA EXCISION REPAIR PROTEIN ERCC-6-RELATED"/>
    <property type="match status" value="1"/>
</dbReference>
<evidence type="ECO:0000313" key="4">
    <source>
        <dbReference type="Proteomes" id="UP000252519"/>
    </source>
</evidence>
<dbReference type="SMART" id="SM00487">
    <property type="entry name" value="DEXDc"/>
    <property type="match status" value="1"/>
</dbReference>
<comment type="caution">
    <text evidence="3">The sequence shown here is derived from an EMBL/GenBank/DDBJ whole genome shotgun (WGS) entry which is preliminary data.</text>
</comment>
<dbReference type="InterPro" id="IPR000330">
    <property type="entry name" value="SNF2_N"/>
</dbReference>
<evidence type="ECO:0000259" key="2">
    <source>
        <dbReference type="PROSITE" id="PS51192"/>
    </source>
</evidence>
<sequence length="332" mass="37728">MGVWEVQIQERIPTRSLSATIAASVETPQAASLKRALTSSPAYKQPQPKVSATERSSFQSGNVPRQTSRSKFKCPLAEPAVADNDVCYVKSLLHTTMEFMTTIKPSPFVINEDRVKEFGEEAVIADSFISRHLREHQKDGVRFIFSRLQEERGVILADEMGLGKTIQTIVATLALIRQPKTSCRYIPKKCLVVVPSSLVNNWKSEFRKWFYIGRSPVITVNKVSDITSYSCSYSTYPYLIISYEMALRYIEKLMAVRFDVLVCDEGHRLKNINTKLRQALDSLAIPRRMLLTGTPLQNEIEEFYSLLDFVRPTRFGSVAEFKSKCSKEVDNF</sequence>
<dbReference type="InterPro" id="IPR014001">
    <property type="entry name" value="Helicase_ATP-bd"/>
</dbReference>
<feature type="compositionally biased region" description="Polar residues" evidence="1">
    <location>
        <begin position="37"/>
        <end position="69"/>
    </location>
</feature>
<dbReference type="GO" id="GO:0005634">
    <property type="term" value="C:nucleus"/>
    <property type="evidence" value="ECO:0007669"/>
    <property type="project" value="TreeGrafter"/>
</dbReference>
<name>A0A368G1L1_ANCCA</name>
<dbReference type="GO" id="GO:0007131">
    <property type="term" value="P:reciprocal meiotic recombination"/>
    <property type="evidence" value="ECO:0007669"/>
    <property type="project" value="TreeGrafter"/>
</dbReference>
<dbReference type="STRING" id="29170.A0A368G1L1"/>
<organism evidence="3 4">
    <name type="scientific">Ancylostoma caninum</name>
    <name type="common">Dog hookworm</name>
    <dbReference type="NCBI Taxonomy" id="29170"/>
    <lineage>
        <taxon>Eukaryota</taxon>
        <taxon>Metazoa</taxon>
        <taxon>Ecdysozoa</taxon>
        <taxon>Nematoda</taxon>
        <taxon>Chromadorea</taxon>
        <taxon>Rhabditida</taxon>
        <taxon>Rhabditina</taxon>
        <taxon>Rhabditomorpha</taxon>
        <taxon>Strongyloidea</taxon>
        <taxon>Ancylostomatidae</taxon>
        <taxon>Ancylostomatinae</taxon>
        <taxon>Ancylostoma</taxon>
    </lineage>
</organism>
<dbReference type="OrthoDB" id="448448at2759"/>
<dbReference type="EMBL" id="JOJR01000514">
    <property type="protein sequence ID" value="RCN36910.1"/>
    <property type="molecule type" value="Genomic_DNA"/>
</dbReference>
<feature type="domain" description="Helicase ATP-binding" evidence="2">
    <location>
        <begin position="145"/>
        <end position="313"/>
    </location>
</feature>
<dbReference type="PROSITE" id="PS51192">
    <property type="entry name" value="HELICASE_ATP_BIND_1"/>
    <property type="match status" value="1"/>
</dbReference>
<proteinExistence type="predicted"/>
<evidence type="ECO:0000256" key="1">
    <source>
        <dbReference type="SAM" id="MobiDB-lite"/>
    </source>
</evidence>
<reference evidence="3 4" key="1">
    <citation type="submission" date="2014-10" db="EMBL/GenBank/DDBJ databases">
        <title>Draft genome of the hookworm Ancylostoma caninum.</title>
        <authorList>
            <person name="Mitreva M."/>
        </authorList>
    </citation>
    <scope>NUCLEOTIDE SEQUENCE [LARGE SCALE GENOMIC DNA]</scope>
    <source>
        <strain evidence="3 4">Baltimore</strain>
    </source>
</reference>
<dbReference type="PANTHER" id="PTHR45629">
    <property type="entry name" value="SNF2/RAD54 FAMILY MEMBER"/>
    <property type="match status" value="1"/>
</dbReference>
<dbReference type="InterPro" id="IPR038718">
    <property type="entry name" value="SNF2-like_sf"/>
</dbReference>
<feature type="region of interest" description="Disordered" evidence="1">
    <location>
        <begin position="35"/>
        <end position="70"/>
    </location>
</feature>
<dbReference type="Proteomes" id="UP000252519">
    <property type="component" value="Unassembled WGS sequence"/>
</dbReference>
<dbReference type="InterPro" id="IPR027417">
    <property type="entry name" value="P-loop_NTPase"/>
</dbReference>
<dbReference type="GO" id="GO:0000724">
    <property type="term" value="P:double-strand break repair via homologous recombination"/>
    <property type="evidence" value="ECO:0007669"/>
    <property type="project" value="TreeGrafter"/>
</dbReference>
<gene>
    <name evidence="3" type="ORF">ANCCAN_17196</name>
</gene>
<protein>
    <submittedName>
        <fullName evidence="3">Protein, SNF2 family</fullName>
    </submittedName>
</protein>
<dbReference type="SUPFAM" id="SSF52540">
    <property type="entry name" value="P-loop containing nucleoside triphosphate hydrolases"/>
    <property type="match status" value="1"/>
</dbReference>
<dbReference type="GO" id="GO:0015616">
    <property type="term" value="F:DNA translocase activity"/>
    <property type="evidence" value="ECO:0007669"/>
    <property type="project" value="TreeGrafter"/>
</dbReference>
<accession>A0A368G1L1</accession>
<evidence type="ECO:0000313" key="3">
    <source>
        <dbReference type="EMBL" id="RCN36910.1"/>
    </source>
</evidence>
<dbReference type="GO" id="GO:0005524">
    <property type="term" value="F:ATP binding"/>
    <property type="evidence" value="ECO:0007669"/>
    <property type="project" value="InterPro"/>
</dbReference>
<dbReference type="Pfam" id="PF00176">
    <property type="entry name" value="SNF2-rel_dom"/>
    <property type="match status" value="1"/>
</dbReference>
<dbReference type="Gene3D" id="3.40.50.10810">
    <property type="entry name" value="Tandem AAA-ATPase domain"/>
    <property type="match status" value="1"/>
</dbReference>
<dbReference type="AlphaFoldDB" id="A0A368G1L1"/>